<dbReference type="PANTHER" id="PTHR43132">
    <property type="entry name" value="ARSENICAL RESISTANCE OPERON REPRESSOR ARSR-RELATED"/>
    <property type="match status" value="1"/>
</dbReference>
<evidence type="ECO:0000259" key="5">
    <source>
        <dbReference type="PROSITE" id="PS50987"/>
    </source>
</evidence>
<dbReference type="InterPro" id="IPR036388">
    <property type="entry name" value="WH-like_DNA-bd_sf"/>
</dbReference>
<keyword evidence="7" id="KW-1185">Reference proteome</keyword>
<dbReference type="PRINTS" id="PR00778">
    <property type="entry name" value="HTHARSR"/>
</dbReference>
<dbReference type="Proteomes" id="UP000320876">
    <property type="component" value="Unassembled WGS sequence"/>
</dbReference>
<name>A0A542DNG3_AMYCI</name>
<dbReference type="NCBIfam" id="NF033788">
    <property type="entry name" value="HTH_metalloreg"/>
    <property type="match status" value="1"/>
</dbReference>
<dbReference type="InterPro" id="IPR001845">
    <property type="entry name" value="HTH_ArsR_DNA-bd_dom"/>
</dbReference>
<dbReference type="PROSITE" id="PS50987">
    <property type="entry name" value="HTH_ARSR_2"/>
    <property type="match status" value="1"/>
</dbReference>
<evidence type="ECO:0000256" key="1">
    <source>
        <dbReference type="ARBA" id="ARBA00023015"/>
    </source>
</evidence>
<gene>
    <name evidence="6" type="ORF">FB471_4398</name>
</gene>
<dbReference type="SUPFAM" id="SSF46785">
    <property type="entry name" value="Winged helix' DNA-binding domain"/>
    <property type="match status" value="1"/>
</dbReference>
<dbReference type="InterPro" id="IPR011991">
    <property type="entry name" value="ArsR-like_HTH"/>
</dbReference>
<comment type="caution">
    <text evidence="6">The sequence shown here is derived from an EMBL/GenBank/DDBJ whole genome shotgun (WGS) entry which is preliminary data.</text>
</comment>
<sequence length="127" mass="13818">MRAHEHTTTLDPDQLAVGAGVLGLLADPTRLHLLHLLAGWEQDVNTLTAQVAASRSSVSQHLSRLRLAGLVRARREGRRMYYRLASEHLAALVAEALGYADHTVRHIPHHGESEPTPARAGTANSRA</sequence>
<feature type="domain" description="HTH arsR-type" evidence="5">
    <location>
        <begin position="10"/>
        <end position="104"/>
    </location>
</feature>
<dbReference type="InterPro" id="IPR051011">
    <property type="entry name" value="Metal_resp_trans_reg"/>
</dbReference>
<dbReference type="GO" id="GO:0003677">
    <property type="term" value="F:DNA binding"/>
    <property type="evidence" value="ECO:0007669"/>
    <property type="project" value="UniProtKB-KW"/>
</dbReference>
<evidence type="ECO:0000313" key="7">
    <source>
        <dbReference type="Proteomes" id="UP000320876"/>
    </source>
</evidence>
<evidence type="ECO:0000256" key="4">
    <source>
        <dbReference type="SAM" id="MobiDB-lite"/>
    </source>
</evidence>
<dbReference type="OrthoDB" id="9810923at2"/>
<reference evidence="6 7" key="1">
    <citation type="submission" date="2019-06" db="EMBL/GenBank/DDBJ databases">
        <title>Sequencing the genomes of 1000 actinobacteria strains.</title>
        <authorList>
            <person name="Klenk H.-P."/>
        </authorList>
    </citation>
    <scope>NUCLEOTIDE SEQUENCE [LARGE SCALE GENOMIC DNA]</scope>
    <source>
        <strain evidence="6 7">DSM 45679</strain>
    </source>
</reference>
<dbReference type="InterPro" id="IPR036390">
    <property type="entry name" value="WH_DNA-bd_sf"/>
</dbReference>
<proteinExistence type="predicted"/>
<protein>
    <submittedName>
        <fullName evidence="6">ArsR family transcriptional regulator</fullName>
    </submittedName>
</protein>
<accession>A0A542DNG3</accession>
<dbReference type="GO" id="GO:0003700">
    <property type="term" value="F:DNA-binding transcription factor activity"/>
    <property type="evidence" value="ECO:0007669"/>
    <property type="project" value="InterPro"/>
</dbReference>
<dbReference type="Gene3D" id="1.10.10.10">
    <property type="entry name" value="Winged helix-like DNA-binding domain superfamily/Winged helix DNA-binding domain"/>
    <property type="match status" value="1"/>
</dbReference>
<evidence type="ECO:0000313" key="6">
    <source>
        <dbReference type="EMBL" id="TQJ04597.1"/>
    </source>
</evidence>
<dbReference type="AlphaFoldDB" id="A0A542DNG3"/>
<dbReference type="CDD" id="cd00090">
    <property type="entry name" value="HTH_ARSR"/>
    <property type="match status" value="1"/>
</dbReference>
<keyword evidence="1" id="KW-0805">Transcription regulation</keyword>
<keyword evidence="2" id="KW-0238">DNA-binding</keyword>
<dbReference type="RefSeq" id="WP_142000254.1">
    <property type="nucleotide sequence ID" value="NZ_VFML01000001.1"/>
</dbReference>
<dbReference type="SMART" id="SM00418">
    <property type="entry name" value="HTH_ARSR"/>
    <property type="match status" value="1"/>
</dbReference>
<dbReference type="EMBL" id="VFML01000001">
    <property type="protein sequence ID" value="TQJ04597.1"/>
    <property type="molecule type" value="Genomic_DNA"/>
</dbReference>
<dbReference type="Pfam" id="PF01022">
    <property type="entry name" value="HTH_5"/>
    <property type="match status" value="1"/>
</dbReference>
<dbReference type="PANTHER" id="PTHR43132:SF8">
    <property type="entry name" value="HTH-TYPE TRANSCRIPTIONAL REGULATOR KMTR"/>
    <property type="match status" value="1"/>
</dbReference>
<evidence type="ECO:0000256" key="2">
    <source>
        <dbReference type="ARBA" id="ARBA00023125"/>
    </source>
</evidence>
<evidence type="ECO:0000256" key="3">
    <source>
        <dbReference type="ARBA" id="ARBA00023163"/>
    </source>
</evidence>
<keyword evidence="3" id="KW-0804">Transcription</keyword>
<feature type="region of interest" description="Disordered" evidence="4">
    <location>
        <begin position="107"/>
        <end position="127"/>
    </location>
</feature>
<organism evidence="6 7">
    <name type="scientific">Amycolatopsis cihanbeyliensis</name>
    <dbReference type="NCBI Taxonomy" id="1128664"/>
    <lineage>
        <taxon>Bacteria</taxon>
        <taxon>Bacillati</taxon>
        <taxon>Actinomycetota</taxon>
        <taxon>Actinomycetes</taxon>
        <taxon>Pseudonocardiales</taxon>
        <taxon>Pseudonocardiaceae</taxon>
        <taxon>Amycolatopsis</taxon>
    </lineage>
</organism>